<dbReference type="Pfam" id="PF13639">
    <property type="entry name" value="zf-RING_2"/>
    <property type="match status" value="1"/>
</dbReference>
<reference evidence="7" key="1">
    <citation type="submission" date="2021-01" db="EMBL/GenBank/DDBJ databases">
        <authorList>
            <person name="Corre E."/>
            <person name="Pelletier E."/>
            <person name="Niang G."/>
            <person name="Scheremetjew M."/>
            <person name="Finn R."/>
            <person name="Kale V."/>
            <person name="Holt S."/>
            <person name="Cochrane G."/>
            <person name="Meng A."/>
            <person name="Brown T."/>
            <person name="Cohen L."/>
        </authorList>
    </citation>
    <scope>NUCLEOTIDE SEQUENCE</scope>
    <source>
        <strain evidence="7">CCMP127</strain>
    </source>
</reference>
<protein>
    <recommendedName>
        <fullName evidence="6">RING-type domain-containing protein</fullName>
    </recommendedName>
</protein>
<feature type="compositionally biased region" description="Basic and acidic residues" evidence="5">
    <location>
        <begin position="19"/>
        <end position="38"/>
    </location>
</feature>
<dbReference type="AlphaFoldDB" id="A0A7S3LHV4"/>
<dbReference type="PANTHER" id="PTHR45931:SF16">
    <property type="entry name" value="RING_U-BOX SUPERFAMILY PROTEIN"/>
    <property type="match status" value="1"/>
</dbReference>
<dbReference type="InterPro" id="IPR001841">
    <property type="entry name" value="Znf_RING"/>
</dbReference>
<dbReference type="InterPro" id="IPR051834">
    <property type="entry name" value="RING_finger_E3_ligase"/>
</dbReference>
<feature type="compositionally biased region" description="Low complexity" evidence="5">
    <location>
        <begin position="60"/>
        <end position="81"/>
    </location>
</feature>
<evidence type="ECO:0000256" key="3">
    <source>
        <dbReference type="ARBA" id="ARBA00022833"/>
    </source>
</evidence>
<evidence type="ECO:0000256" key="4">
    <source>
        <dbReference type="PROSITE-ProRule" id="PRU00175"/>
    </source>
</evidence>
<accession>A0A7S3LHV4</accession>
<dbReference type="GO" id="GO:0061630">
    <property type="term" value="F:ubiquitin protein ligase activity"/>
    <property type="evidence" value="ECO:0007669"/>
    <property type="project" value="TreeGrafter"/>
</dbReference>
<dbReference type="InterPro" id="IPR013083">
    <property type="entry name" value="Znf_RING/FYVE/PHD"/>
</dbReference>
<feature type="compositionally biased region" description="Basic and acidic residues" evidence="5">
    <location>
        <begin position="96"/>
        <end position="106"/>
    </location>
</feature>
<dbReference type="SMART" id="SM00184">
    <property type="entry name" value="RING"/>
    <property type="match status" value="1"/>
</dbReference>
<feature type="compositionally biased region" description="Low complexity" evidence="5">
    <location>
        <begin position="1"/>
        <end position="17"/>
    </location>
</feature>
<dbReference type="EMBL" id="HBIM01025093">
    <property type="protein sequence ID" value="CAE0422036.1"/>
    <property type="molecule type" value="Transcribed_RNA"/>
</dbReference>
<dbReference type="PROSITE" id="PS50089">
    <property type="entry name" value="ZF_RING_2"/>
    <property type="match status" value="1"/>
</dbReference>
<evidence type="ECO:0000259" key="6">
    <source>
        <dbReference type="PROSITE" id="PS50089"/>
    </source>
</evidence>
<evidence type="ECO:0000256" key="5">
    <source>
        <dbReference type="SAM" id="MobiDB-lite"/>
    </source>
</evidence>
<dbReference type="Gene3D" id="3.30.40.10">
    <property type="entry name" value="Zinc/RING finger domain, C3HC4 (zinc finger)"/>
    <property type="match status" value="1"/>
</dbReference>
<dbReference type="SUPFAM" id="SSF57850">
    <property type="entry name" value="RING/U-box"/>
    <property type="match status" value="1"/>
</dbReference>
<keyword evidence="1" id="KW-0479">Metal-binding</keyword>
<keyword evidence="2 4" id="KW-0863">Zinc-finger</keyword>
<organism evidence="7">
    <name type="scientific">Amphora coffeiformis</name>
    <dbReference type="NCBI Taxonomy" id="265554"/>
    <lineage>
        <taxon>Eukaryota</taxon>
        <taxon>Sar</taxon>
        <taxon>Stramenopiles</taxon>
        <taxon>Ochrophyta</taxon>
        <taxon>Bacillariophyta</taxon>
        <taxon>Bacillariophyceae</taxon>
        <taxon>Bacillariophycidae</taxon>
        <taxon>Thalassiophysales</taxon>
        <taxon>Catenulaceae</taxon>
        <taxon>Amphora</taxon>
    </lineage>
</organism>
<dbReference type="GO" id="GO:0008270">
    <property type="term" value="F:zinc ion binding"/>
    <property type="evidence" value="ECO:0007669"/>
    <property type="project" value="UniProtKB-KW"/>
</dbReference>
<evidence type="ECO:0000256" key="2">
    <source>
        <dbReference type="ARBA" id="ARBA00022771"/>
    </source>
</evidence>
<dbReference type="PANTHER" id="PTHR45931">
    <property type="entry name" value="SI:CH211-59O9.10"/>
    <property type="match status" value="1"/>
</dbReference>
<name>A0A7S3LHV4_9STRA</name>
<feature type="region of interest" description="Disordered" evidence="5">
    <location>
        <begin position="1"/>
        <end position="116"/>
    </location>
</feature>
<evidence type="ECO:0000256" key="1">
    <source>
        <dbReference type="ARBA" id="ARBA00022723"/>
    </source>
</evidence>
<dbReference type="GO" id="GO:0006511">
    <property type="term" value="P:ubiquitin-dependent protein catabolic process"/>
    <property type="evidence" value="ECO:0007669"/>
    <property type="project" value="TreeGrafter"/>
</dbReference>
<dbReference type="GO" id="GO:0005634">
    <property type="term" value="C:nucleus"/>
    <property type="evidence" value="ECO:0007669"/>
    <property type="project" value="TreeGrafter"/>
</dbReference>
<sequence>MLPSALLSRLGSASGALTDRQRARFTSERVSAEEDGAARDAPASPVSLDDTTSLVAGEATSTANNNDSPTSSSNNNHGGNENHPEEDDRGEEDDLEAGHNHEESHETSQGGGNENVFYRTTMTLAELEEERELARRRMSACVLLTVFVLFKLWIDCIEEPSLPLLMVCLIGTSWTARWIRYNREREEELDRRIAQYLQSNNNNHNHTDGEGVMDRNDLRMLSFQAQLALAIMESQRHMMEGGRPDSENQDPGVSEAAKGHWETIKFHDDSAQYGSVKEVDGPHCSICLCEYEEGDQLTKLPCQHLYHQECIDSWTEHHTKCPLCNMDLESVSEGSASLAESNIV</sequence>
<dbReference type="CDD" id="cd16454">
    <property type="entry name" value="RING-H2_PA-TM-RING"/>
    <property type="match status" value="1"/>
</dbReference>
<feature type="domain" description="RING-type" evidence="6">
    <location>
        <begin position="284"/>
        <end position="325"/>
    </location>
</feature>
<feature type="compositionally biased region" description="Acidic residues" evidence="5">
    <location>
        <begin position="84"/>
        <end position="95"/>
    </location>
</feature>
<proteinExistence type="predicted"/>
<gene>
    <name evidence="7" type="ORF">ACOF00016_LOCUS18637</name>
</gene>
<evidence type="ECO:0000313" key="7">
    <source>
        <dbReference type="EMBL" id="CAE0422036.1"/>
    </source>
</evidence>
<keyword evidence="3" id="KW-0862">Zinc</keyword>